<organism evidence="3 4">
    <name type="scientific">Rhizoctonia solani</name>
    <dbReference type="NCBI Taxonomy" id="456999"/>
    <lineage>
        <taxon>Eukaryota</taxon>
        <taxon>Fungi</taxon>
        <taxon>Dikarya</taxon>
        <taxon>Basidiomycota</taxon>
        <taxon>Agaricomycotina</taxon>
        <taxon>Agaricomycetes</taxon>
        <taxon>Cantharellales</taxon>
        <taxon>Ceratobasidiaceae</taxon>
        <taxon>Rhizoctonia</taxon>
    </lineage>
</organism>
<keyword evidence="1 2" id="KW-0732">Signal</keyword>
<proteinExistence type="predicted"/>
<evidence type="ECO:0008006" key="5">
    <source>
        <dbReference type="Google" id="ProtNLM"/>
    </source>
</evidence>
<accession>A0A8H3BC58</accession>
<evidence type="ECO:0000313" key="4">
    <source>
        <dbReference type="Proteomes" id="UP000663846"/>
    </source>
</evidence>
<dbReference type="InterPro" id="IPR029058">
    <property type="entry name" value="AB_hydrolase_fold"/>
</dbReference>
<dbReference type="PANTHER" id="PTHR43037:SF4">
    <property type="entry name" value="PEPTIDASE S9 PROLYL OLIGOPEPTIDASE CATALYTIC DOMAIN-CONTAINING PROTEIN"/>
    <property type="match status" value="1"/>
</dbReference>
<dbReference type="InterPro" id="IPR050955">
    <property type="entry name" value="Plant_Biomass_Hydrol_Est"/>
</dbReference>
<dbReference type="EMBL" id="CAJMWS010000573">
    <property type="protein sequence ID" value="CAE6452302.1"/>
    <property type="molecule type" value="Genomic_DNA"/>
</dbReference>
<dbReference type="AlphaFoldDB" id="A0A8H3BC58"/>
<feature type="signal peptide" evidence="2">
    <location>
        <begin position="1"/>
        <end position="19"/>
    </location>
</feature>
<evidence type="ECO:0000256" key="1">
    <source>
        <dbReference type="ARBA" id="ARBA00022729"/>
    </source>
</evidence>
<sequence length="980" mass="108820">MMRALAYLLLTACCRYSLGAHLNPTNGQNSSEAPWMALISREFEVIGPFPQEAREQHFLNPGHPLESKIVPPLDYTRTHASHLADDGFVYWINSSVATPRVGSENFHYERLNTIHYSIQFPEIRWDMIRATEGWSGLQHHALLHTTIRIIPNRLHDLLAPSRPTYLVLATSQCSYIAVLNSRHEPLTPQWHACNIYDIAETPPIKVPLKHYFDSYGTEINVTESTIEAMELDILISLDYEIRLFGDPTVSSNNTTPVIQVDLVIDVEQTNEQNVLKLDNNILDSPIFEPSQSALSEAKLNRQAPCVRVNPDAHVFPHFVNGWAYGDAIGIEMTSCSENKWFIIGGSSFVDASIADAIHLKMIEPMRIAPSQTRLLSMKLTQIKPLATSNVSLTLKLYLHPDTHSPQFHPILVTFPIHNHPDTFQISRNTQGVLLTYHSVSSTPASAVVLPPPNKTHHITAHSRILLALHGAGVMHTHPFWIEALPRPEHAWVLVVQGLTPWGLDWREASRADVCAALRALVLKLVGIWREDDYCTTHDLITELIIPNRPEVPVETIPVVAIGHSNGGQGSLHLASLFPDCIPALIPAAGYTSARLYVPTQASRGSLFADAALQGIMRASLQGQDGDIIAGNLVLIHLVHGGADENVPVWHSRERMALIKTWNPNADVSMSEVPGKPHFWDTVFKDETVFSAIRDLVSSPYPSSETIKLGFTLTVAWPSESGSMRGWRIREATIPGRLCRINVNGNSIQTTNVHTFSVELSKSSLRSGDVIQVDHQQIKVPHRSHLWLTYTQNNQWEIVHLKSPYPSGPLSSILTAARPITLVIPTRHGGYYETIALRIAHNLYTYLKLDCTILRDSEVEGRVLEGQNAVVIGGRHNSYGIAVRSSPLQVLSDGSISIGRRSYDGAGIGALSLHKRHIYMDATDLSGYERILRAFPLRTGVPGPEWMIVGPESDTRGLGGIVAAGFWDRDGKLSELMTYFT</sequence>
<evidence type="ECO:0000313" key="3">
    <source>
        <dbReference type="EMBL" id="CAE6452302.1"/>
    </source>
</evidence>
<comment type="caution">
    <text evidence="3">The sequence shown here is derived from an EMBL/GenBank/DDBJ whole genome shotgun (WGS) entry which is preliminary data.</text>
</comment>
<name>A0A8H3BC58_9AGAM</name>
<reference evidence="3" key="1">
    <citation type="submission" date="2021-01" db="EMBL/GenBank/DDBJ databases">
        <authorList>
            <person name="Kaushik A."/>
        </authorList>
    </citation>
    <scope>NUCLEOTIDE SEQUENCE</scope>
    <source>
        <strain evidence="3">AG1-1C</strain>
    </source>
</reference>
<gene>
    <name evidence="3" type="ORF">RDB_LOCUS146874</name>
</gene>
<protein>
    <recommendedName>
        <fullName evidence="5">Peptidase S9 prolyl oligopeptidase catalytic domain-containing protein</fullName>
    </recommendedName>
</protein>
<dbReference type="Gene3D" id="3.40.50.1820">
    <property type="entry name" value="alpha/beta hydrolase"/>
    <property type="match status" value="1"/>
</dbReference>
<feature type="chain" id="PRO_5034083064" description="Peptidase S9 prolyl oligopeptidase catalytic domain-containing protein" evidence="2">
    <location>
        <begin position="20"/>
        <end position="980"/>
    </location>
</feature>
<dbReference type="PANTHER" id="PTHR43037">
    <property type="entry name" value="UNNAMED PRODUCT-RELATED"/>
    <property type="match status" value="1"/>
</dbReference>
<dbReference type="Proteomes" id="UP000663846">
    <property type="component" value="Unassembled WGS sequence"/>
</dbReference>
<dbReference type="SUPFAM" id="SSF53474">
    <property type="entry name" value="alpha/beta-Hydrolases"/>
    <property type="match status" value="1"/>
</dbReference>
<evidence type="ECO:0000256" key="2">
    <source>
        <dbReference type="SAM" id="SignalP"/>
    </source>
</evidence>